<keyword evidence="1" id="KW-0812">Transmembrane</keyword>
<protein>
    <submittedName>
        <fullName evidence="2">Uncharacterized protein</fullName>
    </submittedName>
</protein>
<feature type="transmembrane region" description="Helical" evidence="1">
    <location>
        <begin position="32"/>
        <end position="53"/>
    </location>
</feature>
<dbReference type="EMBL" id="MK072388">
    <property type="protein sequence ID" value="AYV83405.1"/>
    <property type="molecule type" value="Genomic_DNA"/>
</dbReference>
<gene>
    <name evidence="2" type="ORF">Hyperionvirus6_86</name>
</gene>
<feature type="transmembrane region" description="Helical" evidence="1">
    <location>
        <begin position="73"/>
        <end position="99"/>
    </location>
</feature>
<proteinExistence type="predicted"/>
<keyword evidence="1" id="KW-0472">Membrane</keyword>
<organism evidence="2">
    <name type="scientific">Hyperionvirus sp</name>
    <dbReference type="NCBI Taxonomy" id="2487770"/>
    <lineage>
        <taxon>Viruses</taxon>
        <taxon>Varidnaviria</taxon>
        <taxon>Bamfordvirae</taxon>
        <taxon>Nucleocytoviricota</taxon>
        <taxon>Megaviricetes</taxon>
        <taxon>Imitervirales</taxon>
        <taxon>Mimiviridae</taxon>
        <taxon>Klosneuvirinae</taxon>
    </lineage>
</organism>
<sequence>MSSSEEFNKILTAKRKYDETIQTLKILRPLQIILGILIVPLLSSMITSIYFLITATKDYFININAGCSYYFDFFGMNVILTILNFADIITFLCMIFAIYKYKRDFYEQIPSDIPICNSYCLEALIVGTTIILSLAAIIFSGLLYLGNEGTPSGELCTLNQSIALYYNINYVICAIRIISVLSVTALAFCMCIYYCTLYH</sequence>
<accession>A0A3G5A834</accession>
<feature type="transmembrane region" description="Helical" evidence="1">
    <location>
        <begin position="119"/>
        <end position="145"/>
    </location>
</feature>
<evidence type="ECO:0000313" key="2">
    <source>
        <dbReference type="EMBL" id="AYV83405.1"/>
    </source>
</evidence>
<feature type="transmembrane region" description="Helical" evidence="1">
    <location>
        <begin position="168"/>
        <end position="195"/>
    </location>
</feature>
<reference evidence="2" key="1">
    <citation type="submission" date="2018-10" db="EMBL/GenBank/DDBJ databases">
        <title>Hidden diversity of soil giant viruses.</title>
        <authorList>
            <person name="Schulz F."/>
            <person name="Alteio L."/>
            <person name="Goudeau D."/>
            <person name="Ryan E.M."/>
            <person name="Malmstrom R.R."/>
            <person name="Blanchard J."/>
            <person name="Woyke T."/>
        </authorList>
    </citation>
    <scope>NUCLEOTIDE SEQUENCE</scope>
    <source>
        <strain evidence="2">HYV1</strain>
    </source>
</reference>
<keyword evidence="1" id="KW-1133">Transmembrane helix</keyword>
<evidence type="ECO:0000256" key="1">
    <source>
        <dbReference type="SAM" id="Phobius"/>
    </source>
</evidence>
<name>A0A3G5A834_9VIRU</name>